<reference evidence="10 11" key="1">
    <citation type="submission" date="2020-04" db="EMBL/GenBank/DDBJ databases">
        <title>Perkinsus chesapeaki whole genome sequence.</title>
        <authorList>
            <person name="Bogema D.R."/>
        </authorList>
    </citation>
    <scope>NUCLEOTIDE SEQUENCE [LARGE SCALE GENOMIC DNA]</scope>
    <source>
        <strain evidence="10">ATCC PRA-425</strain>
    </source>
</reference>
<evidence type="ECO:0000256" key="6">
    <source>
        <dbReference type="SAM" id="MobiDB-lite"/>
    </source>
</evidence>
<dbReference type="GO" id="GO:0016020">
    <property type="term" value="C:membrane"/>
    <property type="evidence" value="ECO:0007669"/>
    <property type="project" value="UniProtKB-SubCell"/>
</dbReference>
<evidence type="ECO:0008006" key="12">
    <source>
        <dbReference type="Google" id="ProtNLM"/>
    </source>
</evidence>
<dbReference type="OrthoDB" id="449452at2759"/>
<sequence length="565" mass="62896">MARMNNMELRRRYKELDLFRKISPEVRNRLNSTSNGWVVQAIQAAFISLMVILLLLNLIDYLQPAPPEQWFSVDASESLTSDSKPKLRVMLNMTFTNLPCAALSLDYHDVMGSKVVDVRSTMFKTRLKSDGTEISVENNAPRAIVHSENRANGGPQIRLRAANDTNESCGNCYGAMEPDNCCDRCADVMYAYRLKKWALPRVEDVAQCREEAAAGRLNTGLNGPHQSTLTKGGVESAKKHEQAFDDMIWGGGSVPGFGDRKTWKAVKVEQGSTAALQVGKNPTVNMEYSDILEDGKLSLKRPEGGRGRTAVFDSATARSKHAEDPGLAREAEVIDDTVPEADSTEPSEERPEAPRRRLREVGHIAPYQGRFSPIFARDEVELQRLEEQKGEMCRFWGYFDTAKVPGNFHISTHGVSREAWEQVMGPRKVFTEDVHGLAISTFLFVYIWTPQTNATVGASNLMDMDDKAESRSLAYQYYLTVNPASDLTGQLPIHGYQYQGSLIGSSSNSYDLTTTFRFDIDPIRISYKLAPSKTLAHFLTHALAITGGMVAVMSMMIKVVDNVLI</sequence>
<dbReference type="AlphaFoldDB" id="A0A7J6M3B0"/>
<evidence type="ECO:0000259" key="8">
    <source>
        <dbReference type="Pfam" id="PF07970"/>
    </source>
</evidence>
<keyword evidence="5 7" id="KW-0472">Membrane</keyword>
<dbReference type="GO" id="GO:0005783">
    <property type="term" value="C:endoplasmic reticulum"/>
    <property type="evidence" value="ECO:0007669"/>
    <property type="project" value="TreeGrafter"/>
</dbReference>
<dbReference type="GO" id="GO:0030134">
    <property type="term" value="C:COPII-coated ER to Golgi transport vesicle"/>
    <property type="evidence" value="ECO:0007669"/>
    <property type="project" value="TreeGrafter"/>
</dbReference>
<keyword evidence="3 7" id="KW-0812">Transmembrane</keyword>
<keyword evidence="4 7" id="KW-1133">Transmembrane helix</keyword>
<protein>
    <recommendedName>
        <fullName evidence="12">Endoplasmic reticulum-Golgi intermediate compartment protein 3</fullName>
    </recommendedName>
</protein>
<evidence type="ECO:0000256" key="2">
    <source>
        <dbReference type="ARBA" id="ARBA00005648"/>
    </source>
</evidence>
<evidence type="ECO:0000256" key="5">
    <source>
        <dbReference type="ARBA" id="ARBA00023136"/>
    </source>
</evidence>
<feature type="domain" description="Endoplasmic reticulum vesicle transporter N-terminal" evidence="9">
    <location>
        <begin position="14"/>
        <end position="114"/>
    </location>
</feature>
<dbReference type="InterPro" id="IPR039542">
    <property type="entry name" value="Erv_N"/>
</dbReference>
<feature type="transmembrane region" description="Helical" evidence="7">
    <location>
        <begin position="37"/>
        <end position="59"/>
    </location>
</feature>
<evidence type="ECO:0000313" key="11">
    <source>
        <dbReference type="Proteomes" id="UP000591131"/>
    </source>
</evidence>
<feature type="domain" description="Endoplasmic reticulum vesicle transporter C-terminal" evidence="8">
    <location>
        <begin position="172"/>
        <end position="218"/>
    </location>
</feature>
<gene>
    <name evidence="10" type="ORF">FOL47_004335</name>
</gene>
<evidence type="ECO:0000259" key="9">
    <source>
        <dbReference type="Pfam" id="PF13850"/>
    </source>
</evidence>
<evidence type="ECO:0000256" key="7">
    <source>
        <dbReference type="SAM" id="Phobius"/>
    </source>
</evidence>
<dbReference type="Proteomes" id="UP000591131">
    <property type="component" value="Unassembled WGS sequence"/>
</dbReference>
<feature type="region of interest" description="Disordered" evidence="6">
    <location>
        <begin position="299"/>
        <end position="357"/>
    </location>
</feature>
<organism evidence="10 11">
    <name type="scientific">Perkinsus chesapeaki</name>
    <name type="common">Clam parasite</name>
    <name type="synonym">Perkinsus andrewsi</name>
    <dbReference type="NCBI Taxonomy" id="330153"/>
    <lineage>
        <taxon>Eukaryota</taxon>
        <taxon>Sar</taxon>
        <taxon>Alveolata</taxon>
        <taxon>Perkinsozoa</taxon>
        <taxon>Perkinsea</taxon>
        <taxon>Perkinsida</taxon>
        <taxon>Perkinsidae</taxon>
        <taxon>Perkinsus</taxon>
    </lineage>
</organism>
<dbReference type="InterPro" id="IPR045888">
    <property type="entry name" value="Erv"/>
</dbReference>
<dbReference type="EMBL" id="JAAPAO010000247">
    <property type="protein sequence ID" value="KAF4665965.1"/>
    <property type="molecule type" value="Genomic_DNA"/>
</dbReference>
<name>A0A7J6M3B0_PERCH</name>
<feature type="compositionally biased region" description="Basic and acidic residues" evidence="6">
    <location>
        <begin position="320"/>
        <end position="332"/>
    </location>
</feature>
<dbReference type="InterPro" id="IPR012936">
    <property type="entry name" value="Erv_C"/>
</dbReference>
<dbReference type="Pfam" id="PF13850">
    <property type="entry name" value="ERGIC_N"/>
    <property type="match status" value="1"/>
</dbReference>
<dbReference type="Pfam" id="PF07970">
    <property type="entry name" value="COPIIcoated_ERV"/>
    <property type="match status" value="2"/>
</dbReference>
<feature type="compositionally biased region" description="Basic and acidic residues" evidence="6">
    <location>
        <begin position="347"/>
        <end position="357"/>
    </location>
</feature>
<feature type="domain" description="Endoplasmic reticulum vesicle transporter C-terminal" evidence="8">
    <location>
        <begin position="381"/>
        <end position="555"/>
    </location>
</feature>
<feature type="transmembrane region" description="Helical" evidence="7">
    <location>
        <begin position="538"/>
        <end position="560"/>
    </location>
</feature>
<keyword evidence="11" id="KW-1185">Reference proteome</keyword>
<comment type="similarity">
    <text evidence="2">Belongs to the ERGIC family.</text>
</comment>
<comment type="subcellular location">
    <subcellularLocation>
        <location evidence="1">Membrane</location>
        <topology evidence="1">Multi-pass membrane protein</topology>
    </subcellularLocation>
</comment>
<evidence type="ECO:0000256" key="1">
    <source>
        <dbReference type="ARBA" id="ARBA00004141"/>
    </source>
</evidence>
<evidence type="ECO:0000313" key="10">
    <source>
        <dbReference type="EMBL" id="KAF4665965.1"/>
    </source>
</evidence>
<dbReference type="PANTHER" id="PTHR10984">
    <property type="entry name" value="ENDOPLASMIC RETICULUM-GOLGI INTERMEDIATE COMPARTMENT PROTEIN"/>
    <property type="match status" value="1"/>
</dbReference>
<evidence type="ECO:0000256" key="4">
    <source>
        <dbReference type="ARBA" id="ARBA00022989"/>
    </source>
</evidence>
<accession>A0A7J6M3B0</accession>
<dbReference type="PANTHER" id="PTHR10984:SF25">
    <property type="entry name" value="ENDOPLASMIC RETICULUM-GOLGI INTERMEDIATE COMPARTMENT PROTEIN 3"/>
    <property type="match status" value="1"/>
</dbReference>
<evidence type="ECO:0000256" key="3">
    <source>
        <dbReference type="ARBA" id="ARBA00022692"/>
    </source>
</evidence>
<feature type="compositionally biased region" description="Acidic residues" evidence="6">
    <location>
        <begin position="333"/>
        <end position="346"/>
    </location>
</feature>
<proteinExistence type="inferred from homology"/>
<comment type="caution">
    <text evidence="10">The sequence shown here is derived from an EMBL/GenBank/DDBJ whole genome shotgun (WGS) entry which is preliminary data.</text>
</comment>